<dbReference type="EMBL" id="JTDY01000859">
    <property type="protein sequence ID" value="KOB75650.1"/>
    <property type="molecule type" value="Genomic_DNA"/>
</dbReference>
<evidence type="ECO:0000313" key="13">
    <source>
        <dbReference type="Proteomes" id="UP000037510"/>
    </source>
</evidence>
<feature type="transmembrane region" description="Helical" evidence="11">
    <location>
        <begin position="732"/>
        <end position="749"/>
    </location>
</feature>
<dbReference type="UniPathway" id="UPA00196"/>
<feature type="transmembrane region" description="Helical" evidence="11">
    <location>
        <begin position="655"/>
        <end position="675"/>
    </location>
</feature>
<evidence type="ECO:0000256" key="11">
    <source>
        <dbReference type="SAM" id="Phobius"/>
    </source>
</evidence>
<comment type="similarity">
    <text evidence="3">Belongs to the PIGG/PIGN/PIGO family. PIGO subfamily.</text>
</comment>
<evidence type="ECO:0000256" key="1">
    <source>
        <dbReference type="ARBA" id="ARBA00004477"/>
    </source>
</evidence>
<dbReference type="GO" id="GO:0005789">
    <property type="term" value="C:endoplasmic reticulum membrane"/>
    <property type="evidence" value="ECO:0007669"/>
    <property type="project" value="UniProtKB-SubCell"/>
</dbReference>
<dbReference type="Pfam" id="PF01663">
    <property type="entry name" value="Phosphodiest"/>
    <property type="match status" value="1"/>
</dbReference>
<evidence type="ECO:0000256" key="9">
    <source>
        <dbReference type="ARBA" id="ARBA00023136"/>
    </source>
</evidence>
<feature type="transmembrane region" description="Helical" evidence="11">
    <location>
        <begin position="439"/>
        <end position="457"/>
    </location>
</feature>
<reference evidence="12 13" key="1">
    <citation type="journal article" date="2015" name="Genome Biol. Evol.">
        <title>The genome of winter moth (Operophtera brumata) provides a genomic perspective on sexual dimorphism and phenology.</title>
        <authorList>
            <person name="Derks M.F."/>
            <person name="Smit S."/>
            <person name="Salis L."/>
            <person name="Schijlen E."/>
            <person name="Bossers A."/>
            <person name="Mateman C."/>
            <person name="Pijl A.S."/>
            <person name="de Ridder D."/>
            <person name="Groenen M.A."/>
            <person name="Visser M.E."/>
            <person name="Megens H.J."/>
        </authorList>
    </citation>
    <scope>NUCLEOTIDE SEQUENCE [LARGE SCALE GENOMIC DNA]</scope>
    <source>
        <strain evidence="12">WM2013NL</strain>
        <tissue evidence="12">Head and thorax</tissue>
    </source>
</reference>
<dbReference type="PANTHER" id="PTHR23071">
    <property type="entry name" value="PHOSPHATIDYLINOSITOL GLYCAN"/>
    <property type="match status" value="1"/>
</dbReference>
<keyword evidence="6 11" id="KW-0812">Transmembrane</keyword>
<keyword evidence="10" id="KW-0325">Glycoprotein</keyword>
<dbReference type="GO" id="GO:0006506">
    <property type="term" value="P:GPI anchor biosynthetic process"/>
    <property type="evidence" value="ECO:0007669"/>
    <property type="project" value="UniProtKB-UniPathway"/>
</dbReference>
<feature type="transmembrane region" description="Helical" evidence="11">
    <location>
        <begin position="12"/>
        <end position="37"/>
    </location>
</feature>
<keyword evidence="8 11" id="KW-1133">Transmembrane helix</keyword>
<keyword evidence="5 12" id="KW-0808">Transferase</keyword>
<evidence type="ECO:0000256" key="7">
    <source>
        <dbReference type="ARBA" id="ARBA00022824"/>
    </source>
</evidence>
<dbReference type="SUPFAM" id="SSF53649">
    <property type="entry name" value="Alkaline phosphatase-like"/>
    <property type="match status" value="1"/>
</dbReference>
<evidence type="ECO:0000256" key="8">
    <source>
        <dbReference type="ARBA" id="ARBA00022989"/>
    </source>
</evidence>
<feature type="transmembrane region" description="Helical" evidence="11">
    <location>
        <begin position="501"/>
        <end position="523"/>
    </location>
</feature>
<feature type="non-terminal residue" evidence="12">
    <location>
        <position position="800"/>
    </location>
</feature>
<dbReference type="Gene3D" id="3.40.720.10">
    <property type="entry name" value="Alkaline Phosphatase, subunit A"/>
    <property type="match status" value="1"/>
</dbReference>
<feature type="transmembrane region" description="Helical" evidence="11">
    <location>
        <begin position="469"/>
        <end position="495"/>
    </location>
</feature>
<feature type="transmembrane region" description="Helical" evidence="11">
    <location>
        <begin position="682"/>
        <end position="699"/>
    </location>
</feature>
<dbReference type="InterPro" id="IPR002591">
    <property type="entry name" value="Phosphodiest/P_Trfase"/>
</dbReference>
<dbReference type="InterPro" id="IPR039524">
    <property type="entry name" value="PIGO/GPI13"/>
</dbReference>
<protein>
    <submittedName>
        <fullName evidence="12">Putative GPI ethanolamine phosphate transferase</fullName>
    </submittedName>
</protein>
<dbReference type="AlphaFoldDB" id="A0A0L7LJR7"/>
<keyword evidence="7" id="KW-0256">Endoplasmic reticulum</keyword>
<dbReference type="STRING" id="104452.A0A0L7LJR7"/>
<dbReference type="Proteomes" id="UP000037510">
    <property type="component" value="Unassembled WGS sequence"/>
</dbReference>
<evidence type="ECO:0000256" key="2">
    <source>
        <dbReference type="ARBA" id="ARBA00004687"/>
    </source>
</evidence>
<keyword evidence="13" id="KW-1185">Reference proteome</keyword>
<keyword evidence="4" id="KW-0337">GPI-anchor biosynthesis</keyword>
<feature type="transmembrane region" description="Helical" evidence="11">
    <location>
        <begin position="705"/>
        <end position="725"/>
    </location>
</feature>
<dbReference type="CDD" id="cd16023">
    <property type="entry name" value="GPI_EPT_3"/>
    <property type="match status" value="1"/>
</dbReference>
<evidence type="ECO:0000256" key="4">
    <source>
        <dbReference type="ARBA" id="ARBA00022502"/>
    </source>
</evidence>
<evidence type="ECO:0000256" key="3">
    <source>
        <dbReference type="ARBA" id="ARBA00008695"/>
    </source>
</evidence>
<name>A0A0L7LJR7_OPEBR</name>
<dbReference type="GO" id="GO:0051377">
    <property type="term" value="F:mannose-ethanolamine phosphotransferase activity"/>
    <property type="evidence" value="ECO:0007669"/>
    <property type="project" value="InterPro"/>
</dbReference>
<comment type="subcellular location">
    <subcellularLocation>
        <location evidence="1">Endoplasmic reticulum membrane</location>
        <topology evidence="1">Multi-pass membrane protein</topology>
    </subcellularLocation>
</comment>
<feature type="transmembrane region" description="Helical" evidence="11">
    <location>
        <begin position="543"/>
        <end position="562"/>
    </location>
</feature>
<evidence type="ECO:0000256" key="10">
    <source>
        <dbReference type="ARBA" id="ARBA00023180"/>
    </source>
</evidence>
<organism evidence="12 13">
    <name type="scientific">Operophtera brumata</name>
    <name type="common">Winter moth</name>
    <name type="synonym">Phalaena brumata</name>
    <dbReference type="NCBI Taxonomy" id="104452"/>
    <lineage>
        <taxon>Eukaryota</taxon>
        <taxon>Metazoa</taxon>
        <taxon>Ecdysozoa</taxon>
        <taxon>Arthropoda</taxon>
        <taxon>Hexapoda</taxon>
        <taxon>Insecta</taxon>
        <taxon>Pterygota</taxon>
        <taxon>Neoptera</taxon>
        <taxon>Endopterygota</taxon>
        <taxon>Lepidoptera</taxon>
        <taxon>Glossata</taxon>
        <taxon>Ditrysia</taxon>
        <taxon>Geometroidea</taxon>
        <taxon>Geometridae</taxon>
        <taxon>Larentiinae</taxon>
        <taxon>Operophtera</taxon>
    </lineage>
</organism>
<dbReference type="InterPro" id="IPR037675">
    <property type="entry name" value="PIG-O_N"/>
</dbReference>
<comment type="caution">
    <text evidence="12">The sequence shown here is derived from an EMBL/GenBank/DDBJ whole genome shotgun (WGS) entry which is preliminary data.</text>
</comment>
<sequence length="800" mass="88188">MPIISTATKEKWSFVFYLLWFSFLILSAVLMFGHGFLLSRKTLSDVTECVPLERFDCDGHERESPANDKCSENEKIRRILSVPGGPMACVPSGNRVVLLLVDALRYDFTEYDELMENPLPYHNRLPVMRQTLDKWPDRTRLFRFMADPPTTTLQRVKALVTGSLPTFIDFSSNFAALELQEDNAIDQLVKSGGKAVLLGDDTWGRLIPGKWLRSHALYSFHTWDLDTVDKEVDSMIYDELKKDDWNILVAHYLGVDHAGHRYGPHHPEMTRKLNETNYRLQKIIQMLPPDVLLYVIGDHGMTENGDHGGESKAERTAALFAYSGKGLGHTSETVVGHEVGQTDLAPTLSAALGRPPPAPSLGNLLFSITNYLVRYGEESQQISLDRLAHLINATREQLDKAPGIHSNADLDNYAADVRVLIDEIRSVFREVWVEFDSLSMLRALLLLLLAIFFNWLITEGIPMERLPHVFASTFVSTGIVCIGSCIGLCSTAYYFEILDNLQHAIYLSIGLVSGAITSVLVILHWDGITQRWYVGRSRFYERFARACLVASAAVLASNSFIIEEGASLSFLALSVLGLMAWNIATMEAAALWASFGVVLALSRNYRGCREEQGDCWLAGGGATGQTTRAALVLALGTVAAVVAIARRYVGWRGHGLVVAGLLACSHWAVGWGTLGSPSRSRLLARLSWLVLGTMFLLLWRRDSHIALPLTVFSLLLFVGNTLVLGASFAPSAVLALLAGFLALNMVSLLKNDGSSKFSSYQFYGTGHHATLGHVRWAAAFHAGDANYLGPEIAPLVTGAL</sequence>
<dbReference type="InterPro" id="IPR017850">
    <property type="entry name" value="Alkaline_phosphatase_core_sf"/>
</dbReference>
<gene>
    <name evidence="12" type="ORF">OBRU01_07219</name>
</gene>
<proteinExistence type="inferred from homology"/>
<feature type="transmembrane region" description="Helical" evidence="11">
    <location>
        <begin position="568"/>
        <end position="601"/>
    </location>
</feature>
<accession>A0A0L7LJR7</accession>
<comment type="pathway">
    <text evidence="2">Glycolipid biosynthesis; glycosylphosphatidylinositol-anchor biosynthesis.</text>
</comment>
<dbReference type="PANTHER" id="PTHR23071:SF1">
    <property type="entry name" value="GPI ETHANOLAMINE PHOSPHATE TRANSFERASE 3"/>
    <property type="match status" value="1"/>
</dbReference>
<evidence type="ECO:0000313" key="12">
    <source>
        <dbReference type="EMBL" id="KOB75650.1"/>
    </source>
</evidence>
<keyword evidence="9 11" id="KW-0472">Membrane</keyword>
<evidence type="ECO:0000256" key="6">
    <source>
        <dbReference type="ARBA" id="ARBA00022692"/>
    </source>
</evidence>
<evidence type="ECO:0000256" key="5">
    <source>
        <dbReference type="ARBA" id="ARBA00022679"/>
    </source>
</evidence>